<accession>A0A059A100</accession>
<reference evidence="4" key="1">
    <citation type="submission" date="2013-07" db="EMBL/GenBank/DDBJ databases">
        <title>The genome of Eucalyptus grandis.</title>
        <authorList>
            <person name="Schmutz J."/>
            <person name="Hayes R."/>
            <person name="Myburg A."/>
            <person name="Tuskan G."/>
            <person name="Grattapaglia D."/>
            <person name="Rokhsar D.S."/>
        </authorList>
    </citation>
    <scope>NUCLEOTIDE SEQUENCE</scope>
    <source>
        <tissue evidence="4">Leaf extractions</tissue>
    </source>
</reference>
<dbReference type="PANTHER" id="PTHR34145">
    <property type="entry name" value="OS02G0105600 PROTEIN"/>
    <property type="match status" value="1"/>
</dbReference>
<gene>
    <name evidence="4" type="ORF">EUGRSUZ_K01565</name>
</gene>
<dbReference type="InterPro" id="IPR053772">
    <property type="entry name" value="At1g61320/At1g61330-like"/>
</dbReference>
<dbReference type="InterPro" id="IPR036047">
    <property type="entry name" value="F-box-like_dom_sf"/>
</dbReference>
<feature type="domain" description="F-box" evidence="2">
    <location>
        <begin position="27"/>
        <end position="52"/>
    </location>
</feature>
<dbReference type="Pfam" id="PF24758">
    <property type="entry name" value="LRR_At5g56370"/>
    <property type="match status" value="1"/>
</dbReference>
<dbReference type="Pfam" id="PF00646">
    <property type="entry name" value="F-box"/>
    <property type="match status" value="1"/>
</dbReference>
<dbReference type="Gramene" id="KCW47827">
    <property type="protein sequence ID" value="KCW47827"/>
    <property type="gene ID" value="EUGRSUZ_K01565"/>
</dbReference>
<dbReference type="InParanoid" id="A0A059A100"/>
<dbReference type="STRING" id="71139.A0A059A100"/>
<evidence type="ECO:0008006" key="5">
    <source>
        <dbReference type="Google" id="ProtNLM"/>
    </source>
</evidence>
<dbReference type="AlphaFoldDB" id="A0A059A100"/>
<proteinExistence type="predicted"/>
<dbReference type="OMA" id="WADEDIN"/>
<organism evidence="4">
    <name type="scientific">Eucalyptus grandis</name>
    <name type="common">Flooded gum</name>
    <dbReference type="NCBI Taxonomy" id="71139"/>
    <lineage>
        <taxon>Eukaryota</taxon>
        <taxon>Viridiplantae</taxon>
        <taxon>Streptophyta</taxon>
        <taxon>Embryophyta</taxon>
        <taxon>Tracheophyta</taxon>
        <taxon>Spermatophyta</taxon>
        <taxon>Magnoliopsida</taxon>
        <taxon>eudicotyledons</taxon>
        <taxon>Gunneridae</taxon>
        <taxon>Pentapetalae</taxon>
        <taxon>rosids</taxon>
        <taxon>malvids</taxon>
        <taxon>Myrtales</taxon>
        <taxon>Myrtaceae</taxon>
        <taxon>Myrtoideae</taxon>
        <taxon>Eucalypteae</taxon>
        <taxon>Eucalyptus</taxon>
    </lineage>
</organism>
<evidence type="ECO:0000259" key="3">
    <source>
        <dbReference type="Pfam" id="PF24758"/>
    </source>
</evidence>
<dbReference type="Gene3D" id="3.80.10.10">
    <property type="entry name" value="Ribonuclease Inhibitor"/>
    <property type="match status" value="1"/>
</dbReference>
<dbReference type="SUPFAM" id="SSF52047">
    <property type="entry name" value="RNI-like"/>
    <property type="match status" value="1"/>
</dbReference>
<protein>
    <recommendedName>
        <fullName evidence="5">F-box domain-containing protein</fullName>
    </recommendedName>
</protein>
<dbReference type="InterPro" id="IPR055411">
    <property type="entry name" value="LRR_FXL15/At3g58940/PEG3-like"/>
</dbReference>
<dbReference type="PANTHER" id="PTHR34145:SF28">
    <property type="entry name" value="F-BOX DOMAIN-CONTAINING PROTEIN"/>
    <property type="match status" value="1"/>
</dbReference>
<dbReference type="SUPFAM" id="SSF81383">
    <property type="entry name" value="F-box domain"/>
    <property type="match status" value="1"/>
</dbReference>
<feature type="region of interest" description="Disordered" evidence="1">
    <location>
        <begin position="1"/>
        <end position="23"/>
    </location>
</feature>
<dbReference type="InterPro" id="IPR032675">
    <property type="entry name" value="LRR_dom_sf"/>
</dbReference>
<evidence type="ECO:0000256" key="1">
    <source>
        <dbReference type="SAM" id="MobiDB-lite"/>
    </source>
</evidence>
<evidence type="ECO:0000259" key="2">
    <source>
        <dbReference type="Pfam" id="PF00646"/>
    </source>
</evidence>
<evidence type="ECO:0000313" key="4">
    <source>
        <dbReference type="EMBL" id="KCW47827.1"/>
    </source>
</evidence>
<feature type="domain" description="F-box/LRR-repeat protein 15/At3g58940/PEG3-like LRR" evidence="3">
    <location>
        <begin position="181"/>
        <end position="267"/>
    </location>
</feature>
<dbReference type="eggNOG" id="ENOG502RXXE">
    <property type="taxonomic scope" value="Eukaryota"/>
</dbReference>
<name>A0A059A100_EUCGR</name>
<sequence length="313" mass="34953">MERTDDCSERSGGSDPRRSEDEAVDRISGLPDSLLLHILSFLPFRYAVRTSLILRPFSGLWRSLRSLSFEECDYHSCYRRRPEPGCCGRQGFLNFVDNVLALHESCEIDRLRIELDFHASGSINPESEGYNSEVANRLDKCILFALMKKVKALDIHLAGCGFFLKASPASHHRMTGALLNNRLVELCLRVCNVESLGQIQLKSLRELFFLDVNLSDEVMCNLVLGSPSLKKVSIENCHGLRVLKIESHPSLEELYVCTSRGLKEIDVARSGIKILAIVINDSLRKIACPNVVTLELDGSTKGLDMGELSVAQD</sequence>
<dbReference type="InterPro" id="IPR001810">
    <property type="entry name" value="F-box_dom"/>
</dbReference>
<dbReference type="EMBL" id="KK198763">
    <property type="protein sequence ID" value="KCW47827.1"/>
    <property type="molecule type" value="Genomic_DNA"/>
</dbReference>